<dbReference type="InterPro" id="IPR023393">
    <property type="entry name" value="START-like_dom_sf"/>
</dbReference>
<dbReference type="OrthoDB" id="2355173at2"/>
<evidence type="ECO:0000313" key="3">
    <source>
        <dbReference type="EMBL" id="APG59134.1"/>
    </source>
</evidence>
<keyword evidence="4" id="KW-1185">Reference proteome</keyword>
<evidence type="ECO:0000259" key="2">
    <source>
        <dbReference type="Pfam" id="PF08327"/>
    </source>
</evidence>
<comment type="similarity">
    <text evidence="1">Belongs to the AHA1 family.</text>
</comment>
<name>A0A1L3J1X6_9FLAO</name>
<dbReference type="CDD" id="cd07814">
    <property type="entry name" value="SRPBCC_CalC_Aha1-like"/>
    <property type="match status" value="1"/>
</dbReference>
<evidence type="ECO:0000313" key="4">
    <source>
        <dbReference type="Proteomes" id="UP000182510"/>
    </source>
</evidence>
<gene>
    <name evidence="3" type="ORF">LPB144_01365</name>
</gene>
<dbReference type="Proteomes" id="UP000182510">
    <property type="component" value="Chromosome"/>
</dbReference>
<dbReference type="KEGG" id="grl:LPB144_01365"/>
<feature type="domain" description="Activator of Hsp90 ATPase homologue 1/2-like C-terminal" evidence="2">
    <location>
        <begin position="14"/>
        <end position="136"/>
    </location>
</feature>
<protein>
    <recommendedName>
        <fullName evidence="2">Activator of Hsp90 ATPase homologue 1/2-like C-terminal domain-containing protein</fullName>
    </recommendedName>
</protein>
<proteinExistence type="inferred from homology"/>
<reference evidence="3 4" key="1">
    <citation type="submission" date="2016-11" db="EMBL/GenBank/DDBJ databases">
        <title>Gramella sp. LPB0144 isolated from marine environment.</title>
        <authorList>
            <person name="Kim E."/>
            <person name="Yi H."/>
        </authorList>
    </citation>
    <scope>NUCLEOTIDE SEQUENCE [LARGE SCALE GENOMIC DNA]</scope>
    <source>
        <strain evidence="3 4">LPB0144</strain>
    </source>
</reference>
<sequence length="141" mass="16807">MNNSSIEINRTISAPVQRVWEALTDPEKMKLWYFDVHEFKPETGNKFYFYEPGSNKYLHQCEIMDFIPKRCISYTWSYPEYTNRNSLVSWNLEPLGEETKLSFSHIDVQNLKDDSEVFSRENFEKGWDEIINKNLVDFVSS</sequence>
<accession>A0A1L3J1X6</accession>
<dbReference type="Gene3D" id="3.30.530.20">
    <property type="match status" value="1"/>
</dbReference>
<dbReference type="AlphaFoldDB" id="A0A1L3J1X6"/>
<dbReference type="SUPFAM" id="SSF55961">
    <property type="entry name" value="Bet v1-like"/>
    <property type="match status" value="1"/>
</dbReference>
<dbReference type="InterPro" id="IPR013538">
    <property type="entry name" value="ASHA1/2-like_C"/>
</dbReference>
<evidence type="ECO:0000256" key="1">
    <source>
        <dbReference type="ARBA" id="ARBA00006817"/>
    </source>
</evidence>
<dbReference type="STRING" id="1913577.LPB144_01365"/>
<dbReference type="Pfam" id="PF08327">
    <property type="entry name" value="AHSA1"/>
    <property type="match status" value="1"/>
</dbReference>
<dbReference type="RefSeq" id="WP_072551789.1">
    <property type="nucleotide sequence ID" value="NZ_CP018153.1"/>
</dbReference>
<dbReference type="EMBL" id="CP018153">
    <property type="protein sequence ID" value="APG59134.1"/>
    <property type="molecule type" value="Genomic_DNA"/>
</dbReference>
<organism evidence="3 4">
    <name type="scientific">Christiangramia salexigens</name>
    <dbReference type="NCBI Taxonomy" id="1913577"/>
    <lineage>
        <taxon>Bacteria</taxon>
        <taxon>Pseudomonadati</taxon>
        <taxon>Bacteroidota</taxon>
        <taxon>Flavobacteriia</taxon>
        <taxon>Flavobacteriales</taxon>
        <taxon>Flavobacteriaceae</taxon>
        <taxon>Christiangramia</taxon>
    </lineage>
</organism>